<organism evidence="2">
    <name type="scientific">Nothobranchius furzeri</name>
    <name type="common">Turquoise killifish</name>
    <dbReference type="NCBI Taxonomy" id="105023"/>
    <lineage>
        <taxon>Eukaryota</taxon>
        <taxon>Metazoa</taxon>
        <taxon>Chordata</taxon>
        <taxon>Craniata</taxon>
        <taxon>Vertebrata</taxon>
        <taxon>Euteleostomi</taxon>
        <taxon>Actinopterygii</taxon>
        <taxon>Neopterygii</taxon>
        <taxon>Teleostei</taxon>
        <taxon>Neoteleostei</taxon>
        <taxon>Acanthomorphata</taxon>
        <taxon>Ovalentaria</taxon>
        <taxon>Atherinomorphae</taxon>
        <taxon>Cyprinodontiformes</taxon>
        <taxon>Nothobranchiidae</taxon>
        <taxon>Nothobranchius</taxon>
    </lineage>
</organism>
<dbReference type="AlphaFoldDB" id="A0A1A8AU67"/>
<feature type="non-terminal residue" evidence="2">
    <location>
        <position position="1"/>
    </location>
</feature>
<accession>A0A1A8AU67</accession>
<reference evidence="2" key="2">
    <citation type="submission" date="2016-06" db="EMBL/GenBank/DDBJ databases">
        <title>The genome of a short-lived fish provides insights into sex chromosome evolution and the genetic control of aging.</title>
        <authorList>
            <person name="Reichwald K."/>
            <person name="Felder M."/>
            <person name="Petzold A."/>
            <person name="Koch P."/>
            <person name="Groth M."/>
            <person name="Platzer M."/>
        </authorList>
    </citation>
    <scope>NUCLEOTIDE SEQUENCE</scope>
    <source>
        <tissue evidence="2">Brain</tissue>
    </source>
</reference>
<feature type="region of interest" description="Disordered" evidence="1">
    <location>
        <begin position="1"/>
        <end position="38"/>
    </location>
</feature>
<sequence>QRGSCSSGSEENRQPWSTHADDQSSSSGSPSDGDSILDVEAECEMKRSQRFSGSLCFGEDQQLHPKNEREGETPVTEVVEVATDRTRVQKNHICVTNQP</sequence>
<feature type="compositionally biased region" description="Low complexity" evidence="1">
    <location>
        <begin position="23"/>
        <end position="34"/>
    </location>
</feature>
<feature type="compositionally biased region" description="Basic and acidic residues" evidence="1">
    <location>
        <begin position="61"/>
        <end position="72"/>
    </location>
</feature>
<proteinExistence type="predicted"/>
<protein>
    <submittedName>
        <fullName evidence="2">Uncharacterized protein</fullName>
    </submittedName>
</protein>
<feature type="non-terminal residue" evidence="2">
    <location>
        <position position="99"/>
    </location>
</feature>
<feature type="compositionally biased region" description="Polar residues" evidence="1">
    <location>
        <begin position="1"/>
        <end position="17"/>
    </location>
</feature>
<reference evidence="2" key="1">
    <citation type="submission" date="2016-05" db="EMBL/GenBank/DDBJ databases">
        <authorList>
            <person name="Lavstsen T."/>
            <person name="Jespersen J.S."/>
        </authorList>
    </citation>
    <scope>NUCLEOTIDE SEQUENCE</scope>
    <source>
        <tissue evidence="2">Brain</tissue>
    </source>
</reference>
<name>A0A1A8AU67_NOTFU</name>
<feature type="region of interest" description="Disordered" evidence="1">
    <location>
        <begin position="56"/>
        <end position="75"/>
    </location>
</feature>
<evidence type="ECO:0000256" key="1">
    <source>
        <dbReference type="SAM" id="MobiDB-lite"/>
    </source>
</evidence>
<gene>
    <name evidence="2" type="primary">Nfu_g_1_004157</name>
</gene>
<evidence type="ECO:0000313" key="2">
    <source>
        <dbReference type="EMBL" id="SBP58011.1"/>
    </source>
</evidence>
<dbReference type="EMBL" id="HADY01019526">
    <property type="protein sequence ID" value="SBP58011.1"/>
    <property type="molecule type" value="Transcribed_RNA"/>
</dbReference>